<dbReference type="PANTHER" id="PTHR12931">
    <property type="entry name" value="UBIQUITIN THIOLESTERASE PROTEIN OTUB"/>
    <property type="match status" value="1"/>
</dbReference>
<evidence type="ECO:0000256" key="6">
    <source>
        <dbReference type="ARBA" id="ARBA00022801"/>
    </source>
</evidence>
<evidence type="ECO:0000313" key="10">
    <source>
        <dbReference type="Proteomes" id="UP000198406"/>
    </source>
</evidence>
<dbReference type="InterPro" id="IPR038765">
    <property type="entry name" value="Papain-like_cys_pep_sf"/>
</dbReference>
<keyword evidence="10" id="KW-1185">Reference proteome</keyword>
<dbReference type="SUPFAM" id="SSF54001">
    <property type="entry name" value="Cysteine proteinases"/>
    <property type="match status" value="1"/>
</dbReference>
<feature type="domain" description="OTU" evidence="8">
    <location>
        <begin position="69"/>
        <end position="270"/>
    </location>
</feature>
<dbReference type="FunFam" id="1.20.1300.20:FF:000001">
    <property type="entry name" value="Ubiquitin thioesterase OTUB1"/>
    <property type="match status" value="1"/>
</dbReference>
<dbReference type="InterPro" id="IPR003323">
    <property type="entry name" value="OTU_dom"/>
</dbReference>
<name>A0A1Z5JZS5_FISSO</name>
<evidence type="ECO:0000256" key="3">
    <source>
        <dbReference type="ARBA" id="ARBA00012759"/>
    </source>
</evidence>
<dbReference type="GO" id="GO:0005634">
    <property type="term" value="C:nucleus"/>
    <property type="evidence" value="ECO:0007669"/>
    <property type="project" value="TreeGrafter"/>
</dbReference>
<organism evidence="9 10">
    <name type="scientific">Fistulifera solaris</name>
    <name type="common">Oleaginous diatom</name>
    <dbReference type="NCBI Taxonomy" id="1519565"/>
    <lineage>
        <taxon>Eukaryota</taxon>
        <taxon>Sar</taxon>
        <taxon>Stramenopiles</taxon>
        <taxon>Ochrophyta</taxon>
        <taxon>Bacillariophyta</taxon>
        <taxon>Bacillariophyceae</taxon>
        <taxon>Bacillariophycidae</taxon>
        <taxon>Naviculales</taxon>
        <taxon>Naviculaceae</taxon>
        <taxon>Fistulifera</taxon>
    </lineage>
</organism>
<dbReference type="PROSITE" id="PS50802">
    <property type="entry name" value="OTU"/>
    <property type="match status" value="1"/>
</dbReference>
<comment type="similarity">
    <text evidence="2">Belongs to the peptidase C65 family.</text>
</comment>
<proteinExistence type="inferred from homology"/>
<keyword evidence="4" id="KW-0645">Protease</keyword>
<sequence>MTQDSNVASSSDDNLAESFRLSEERMKEIEDETKLSPLTSTLKPLTELEQQYREGTFLAGVAALQKRYGGIRMVRGDGNCYYRAFLFALAETLCRETKHPEGQRILTFLKEVSWKHVKEVGYNEMTIEMFYEEAVSLIERVMSGSVDAEALAKELNEENSTSDYCTWYLRVVTATHLKMDPQRFEPFIEQPGMDVAQFCQREVEPMGKECEQLQVLALAEAFGIKVRIEYLDGHELVAGDVTHHVFGPEDSALQICLLYRPGHYDILYAK</sequence>
<evidence type="ECO:0000256" key="1">
    <source>
        <dbReference type="ARBA" id="ARBA00000707"/>
    </source>
</evidence>
<dbReference type="GO" id="GO:0006508">
    <property type="term" value="P:proteolysis"/>
    <property type="evidence" value="ECO:0007669"/>
    <property type="project" value="UniProtKB-KW"/>
</dbReference>
<dbReference type="AlphaFoldDB" id="A0A1Z5JZS5"/>
<dbReference type="Proteomes" id="UP000198406">
    <property type="component" value="Unassembled WGS sequence"/>
</dbReference>
<dbReference type="InterPro" id="IPR042467">
    <property type="entry name" value="Peptidase_C65_otubain_sub2"/>
</dbReference>
<evidence type="ECO:0000256" key="7">
    <source>
        <dbReference type="ARBA" id="ARBA00022807"/>
    </source>
</evidence>
<dbReference type="Gene3D" id="1.20.1300.20">
    <property type="entry name" value="Peptidase C65 Otubain, subdomain 2"/>
    <property type="match status" value="1"/>
</dbReference>
<dbReference type="InParanoid" id="A0A1Z5JZS5"/>
<protein>
    <recommendedName>
        <fullName evidence="3">ubiquitinyl hydrolase 1</fullName>
        <ecNumber evidence="3">3.4.19.12</ecNumber>
    </recommendedName>
</protein>
<comment type="catalytic activity">
    <reaction evidence="1">
        <text>Thiol-dependent hydrolysis of ester, thioester, amide, peptide and isopeptide bonds formed by the C-terminal Gly of ubiquitin (a 76-residue protein attached to proteins as an intracellular targeting signal).</text>
        <dbReference type="EC" id="3.4.19.12"/>
    </reaction>
</comment>
<reference evidence="9 10" key="1">
    <citation type="journal article" date="2015" name="Plant Cell">
        <title>Oil accumulation by the oleaginous diatom Fistulifera solaris as revealed by the genome and transcriptome.</title>
        <authorList>
            <person name="Tanaka T."/>
            <person name="Maeda Y."/>
            <person name="Veluchamy A."/>
            <person name="Tanaka M."/>
            <person name="Abida H."/>
            <person name="Marechal E."/>
            <person name="Bowler C."/>
            <person name="Muto M."/>
            <person name="Sunaga Y."/>
            <person name="Tanaka M."/>
            <person name="Yoshino T."/>
            <person name="Taniguchi T."/>
            <person name="Fukuda Y."/>
            <person name="Nemoto M."/>
            <person name="Matsumoto M."/>
            <person name="Wong P.S."/>
            <person name="Aburatani S."/>
            <person name="Fujibuchi W."/>
        </authorList>
    </citation>
    <scope>NUCLEOTIDE SEQUENCE [LARGE SCALE GENOMIC DNA]</scope>
    <source>
        <strain evidence="9 10">JPCC DA0580</strain>
    </source>
</reference>
<dbReference type="Gene3D" id="3.30.200.60">
    <property type="entry name" value="Peptidase C65 Otubain, subdomain 1"/>
    <property type="match status" value="1"/>
</dbReference>
<keyword evidence="5" id="KW-0833">Ubl conjugation pathway</keyword>
<dbReference type="Pfam" id="PF10275">
    <property type="entry name" value="Peptidase_C65"/>
    <property type="match status" value="1"/>
</dbReference>
<dbReference type="OrthoDB" id="18915at2759"/>
<evidence type="ECO:0000256" key="5">
    <source>
        <dbReference type="ARBA" id="ARBA00022786"/>
    </source>
</evidence>
<evidence type="ECO:0000313" key="9">
    <source>
        <dbReference type="EMBL" id="GAX19543.1"/>
    </source>
</evidence>
<evidence type="ECO:0000259" key="8">
    <source>
        <dbReference type="PROSITE" id="PS50802"/>
    </source>
</evidence>
<dbReference type="GO" id="GO:0071108">
    <property type="term" value="P:protein K48-linked deubiquitination"/>
    <property type="evidence" value="ECO:0007669"/>
    <property type="project" value="TreeGrafter"/>
</dbReference>
<dbReference type="CDD" id="cd22749">
    <property type="entry name" value="Otubain_C65"/>
    <property type="match status" value="1"/>
</dbReference>
<dbReference type="GO" id="GO:0043130">
    <property type="term" value="F:ubiquitin binding"/>
    <property type="evidence" value="ECO:0007669"/>
    <property type="project" value="TreeGrafter"/>
</dbReference>
<dbReference type="EMBL" id="BDSP01000137">
    <property type="protein sequence ID" value="GAX19543.1"/>
    <property type="molecule type" value="Genomic_DNA"/>
</dbReference>
<dbReference type="PANTHER" id="PTHR12931:SF15">
    <property type="entry name" value="UBIQUITIN THIOESTERASE OTUBAIN-LIKE"/>
    <property type="match status" value="1"/>
</dbReference>
<evidence type="ECO:0000256" key="4">
    <source>
        <dbReference type="ARBA" id="ARBA00022670"/>
    </source>
</evidence>
<dbReference type="EC" id="3.4.19.12" evidence="3"/>
<dbReference type="InterPro" id="IPR019400">
    <property type="entry name" value="Peptidase_C65_otubain"/>
</dbReference>
<comment type="caution">
    <text evidence="9">The sequence shown here is derived from an EMBL/GenBank/DDBJ whole genome shotgun (WGS) entry which is preliminary data.</text>
</comment>
<dbReference type="InterPro" id="IPR042468">
    <property type="entry name" value="Peptidase_C65_otubain_sub1"/>
</dbReference>
<accession>A0A1Z5JZS5</accession>
<keyword evidence="6 9" id="KW-0378">Hydrolase</keyword>
<dbReference type="GO" id="GO:0004843">
    <property type="term" value="F:cysteine-type deubiquitinase activity"/>
    <property type="evidence" value="ECO:0007669"/>
    <property type="project" value="UniProtKB-EC"/>
</dbReference>
<keyword evidence="7" id="KW-0788">Thiol protease</keyword>
<evidence type="ECO:0000256" key="2">
    <source>
        <dbReference type="ARBA" id="ARBA00006579"/>
    </source>
</evidence>
<gene>
    <name evidence="9" type="ORF">FisN_19Hh120</name>
</gene>